<evidence type="ECO:0000313" key="2">
    <source>
        <dbReference type="EMBL" id="PXV64087.1"/>
    </source>
</evidence>
<dbReference type="RefSeq" id="WP_110310648.1">
    <property type="nucleotide sequence ID" value="NZ_QICL01000011.1"/>
</dbReference>
<sequence length="286" mass="32998">MENLEIYSLENISLKQVYEAFMESFSDYEVAMDMPIDRFEEMIITRDIDFSCSVGCFSDGKLVGFILCGYRKIDGKKYCYDGGTGVIPSFRRKGIANDLFIKLVDLLKKDDVDIFLLEVLENNTPAIDLYRKNGFGVQRRLKCFKINKEDVLDSLPDDYAVGYDKANYVNIDEANFQPFMPSWQNQRISILNNIDNYEYCSVSFNEEVIGFGFIHKKRGDIPQLRVLKGWENKNLEQLIVSELKDRTESSVIKLVTLDESISLIKILPDIGFSDFLNLYEMTLSLD</sequence>
<comment type="caution">
    <text evidence="2">The sequence shown here is derived from an EMBL/GenBank/DDBJ whole genome shotgun (WGS) entry which is preliminary data.</text>
</comment>
<dbReference type="InterPro" id="IPR016181">
    <property type="entry name" value="Acyl_CoA_acyltransferase"/>
</dbReference>
<dbReference type="Gene3D" id="3.40.630.30">
    <property type="match status" value="1"/>
</dbReference>
<dbReference type="InterPro" id="IPR000182">
    <property type="entry name" value="GNAT_dom"/>
</dbReference>
<evidence type="ECO:0000259" key="1">
    <source>
        <dbReference type="PROSITE" id="PS51186"/>
    </source>
</evidence>
<dbReference type="AlphaFoldDB" id="A0A2V3PQ97"/>
<dbReference type="PROSITE" id="PS51186">
    <property type="entry name" value="GNAT"/>
    <property type="match status" value="1"/>
</dbReference>
<proteinExistence type="predicted"/>
<name>A0A2V3PQ97_9BACT</name>
<dbReference type="Pfam" id="PF00583">
    <property type="entry name" value="Acetyltransf_1"/>
    <property type="match status" value="1"/>
</dbReference>
<organism evidence="2 3">
    <name type="scientific">Dysgonomonas alginatilytica</name>
    <dbReference type="NCBI Taxonomy" id="1605892"/>
    <lineage>
        <taxon>Bacteria</taxon>
        <taxon>Pseudomonadati</taxon>
        <taxon>Bacteroidota</taxon>
        <taxon>Bacteroidia</taxon>
        <taxon>Bacteroidales</taxon>
        <taxon>Dysgonomonadaceae</taxon>
        <taxon>Dysgonomonas</taxon>
    </lineage>
</organism>
<dbReference type="GO" id="GO:0016747">
    <property type="term" value="F:acyltransferase activity, transferring groups other than amino-acyl groups"/>
    <property type="evidence" value="ECO:0007669"/>
    <property type="project" value="InterPro"/>
</dbReference>
<keyword evidence="3" id="KW-1185">Reference proteome</keyword>
<feature type="domain" description="N-acetyltransferase" evidence="1">
    <location>
        <begin position="4"/>
        <end position="158"/>
    </location>
</feature>
<dbReference type="EMBL" id="QICL01000011">
    <property type="protein sequence ID" value="PXV64087.1"/>
    <property type="molecule type" value="Genomic_DNA"/>
</dbReference>
<dbReference type="OrthoDB" id="4228396at2"/>
<reference evidence="2 3" key="1">
    <citation type="submission" date="2018-03" db="EMBL/GenBank/DDBJ databases">
        <title>Genomic Encyclopedia of Archaeal and Bacterial Type Strains, Phase II (KMG-II): from individual species to whole genera.</title>
        <authorList>
            <person name="Goeker M."/>
        </authorList>
    </citation>
    <scope>NUCLEOTIDE SEQUENCE [LARGE SCALE GENOMIC DNA]</scope>
    <source>
        <strain evidence="2 3">DSM 100214</strain>
    </source>
</reference>
<protein>
    <submittedName>
        <fullName evidence="2">Ribosomal protein S18 acetylase RimI-like enzyme</fullName>
    </submittedName>
</protein>
<keyword evidence="2" id="KW-0687">Ribonucleoprotein</keyword>
<dbReference type="GO" id="GO:0005840">
    <property type="term" value="C:ribosome"/>
    <property type="evidence" value="ECO:0007669"/>
    <property type="project" value="UniProtKB-KW"/>
</dbReference>
<dbReference type="SUPFAM" id="SSF55729">
    <property type="entry name" value="Acyl-CoA N-acyltransferases (Nat)"/>
    <property type="match status" value="1"/>
</dbReference>
<accession>A0A2V3PQ97</accession>
<dbReference type="Proteomes" id="UP000247973">
    <property type="component" value="Unassembled WGS sequence"/>
</dbReference>
<evidence type="ECO:0000313" key="3">
    <source>
        <dbReference type="Proteomes" id="UP000247973"/>
    </source>
</evidence>
<dbReference type="CDD" id="cd04301">
    <property type="entry name" value="NAT_SF"/>
    <property type="match status" value="1"/>
</dbReference>
<gene>
    <name evidence="2" type="ORF">CLV62_11145</name>
</gene>
<keyword evidence="2" id="KW-0689">Ribosomal protein</keyword>